<reference evidence="1" key="1">
    <citation type="submission" date="2023-07" db="EMBL/GenBank/DDBJ databases">
        <title>Black Yeasts Isolated from many extreme environments.</title>
        <authorList>
            <person name="Coleine C."/>
            <person name="Stajich J.E."/>
            <person name="Selbmann L."/>
        </authorList>
    </citation>
    <scope>NUCLEOTIDE SEQUENCE</scope>
    <source>
        <strain evidence="1">CCFEE 5714</strain>
    </source>
</reference>
<accession>A0ACC3NME8</accession>
<protein>
    <submittedName>
        <fullName evidence="1">Uncharacterized protein</fullName>
    </submittedName>
</protein>
<organism evidence="1 2">
    <name type="scientific">Vermiconidia calcicola</name>
    <dbReference type="NCBI Taxonomy" id="1690605"/>
    <lineage>
        <taxon>Eukaryota</taxon>
        <taxon>Fungi</taxon>
        <taxon>Dikarya</taxon>
        <taxon>Ascomycota</taxon>
        <taxon>Pezizomycotina</taxon>
        <taxon>Dothideomycetes</taxon>
        <taxon>Dothideomycetidae</taxon>
        <taxon>Mycosphaerellales</taxon>
        <taxon>Extremaceae</taxon>
        <taxon>Vermiconidia</taxon>
    </lineage>
</organism>
<comment type="caution">
    <text evidence="1">The sequence shown here is derived from an EMBL/GenBank/DDBJ whole genome shotgun (WGS) entry which is preliminary data.</text>
</comment>
<proteinExistence type="predicted"/>
<evidence type="ECO:0000313" key="1">
    <source>
        <dbReference type="EMBL" id="KAK3719619.1"/>
    </source>
</evidence>
<keyword evidence="2" id="KW-1185">Reference proteome</keyword>
<name>A0ACC3NME8_9PEZI</name>
<sequence>MPTEPHEQFHNQNQSLERYTADDAPLRSATTDSGERQHSASRSSIKPLTVFAICIPLGYALKWALKDDEATASSGANGFVKYKLAKKEDISSTSSIFTLKPGQSSKIRTDDPATKRAITSAQFKQPQLQIARNYTLLPPIEDQDPQELRFLIRKERNGEVSGYLHRLSVGSDIEVRGLSAEYILPEQVNTVLFLAGGTGIAPAMQVADALAGGSHVHILWANRRREDCRGGASDTARPTRWNWDFSGWWSPFGLPSSDIGKKDDVWPPDASPIVSQLDSFKGRSPSESSKRHKTLVDYYVDEEGTLIQPNEILPLLRSAEKAADEHEHGKKLMFVSGPEGFINHWAGPKQWVNGREVQGPLGGVLSTLDLNDWEVVKL</sequence>
<dbReference type="EMBL" id="JAUTXU010000025">
    <property type="protein sequence ID" value="KAK3719619.1"/>
    <property type="molecule type" value="Genomic_DNA"/>
</dbReference>
<evidence type="ECO:0000313" key="2">
    <source>
        <dbReference type="Proteomes" id="UP001281147"/>
    </source>
</evidence>
<gene>
    <name evidence="1" type="ORF">LTR37_004156</name>
</gene>
<dbReference type="Proteomes" id="UP001281147">
    <property type="component" value="Unassembled WGS sequence"/>
</dbReference>